<dbReference type="InterPro" id="IPR041657">
    <property type="entry name" value="HTH_17"/>
</dbReference>
<accession>A0A6L6XQH2</accession>
<dbReference type="Proteomes" id="UP000473525">
    <property type="component" value="Unassembled WGS sequence"/>
</dbReference>
<gene>
    <name evidence="3" type="ORF">GON03_07010</name>
</gene>
<sequence length="97" mass="10954">MKHDTDSSGQQTLWEETPEQRATTARPRRSAGPHRAAAEAGELWTIEEVADYLGVPKQTVYCWRTSGYGPAGFRVGKHLRWRASTVIAWTLELERQG</sequence>
<feature type="domain" description="Helix-turn-helix" evidence="2">
    <location>
        <begin position="45"/>
        <end position="89"/>
    </location>
</feature>
<evidence type="ECO:0000313" key="4">
    <source>
        <dbReference type="Proteomes" id="UP000473525"/>
    </source>
</evidence>
<dbReference type="SUPFAM" id="SSF46955">
    <property type="entry name" value="Putative DNA-binding domain"/>
    <property type="match status" value="1"/>
</dbReference>
<dbReference type="InterPro" id="IPR009061">
    <property type="entry name" value="DNA-bd_dom_put_sf"/>
</dbReference>
<keyword evidence="4" id="KW-1185">Reference proteome</keyword>
<evidence type="ECO:0000313" key="3">
    <source>
        <dbReference type="EMBL" id="MVQ48927.1"/>
    </source>
</evidence>
<name>A0A6L6XQH2_9ACTN</name>
<reference evidence="3 4" key="1">
    <citation type="submission" date="2019-12" db="EMBL/GenBank/DDBJ databases">
        <authorList>
            <person name="Huq M.A."/>
        </authorList>
    </citation>
    <scope>NUCLEOTIDE SEQUENCE [LARGE SCALE GENOMIC DNA]</scope>
    <source>
        <strain evidence="3 4">MAH-18</strain>
    </source>
</reference>
<dbReference type="EMBL" id="WSEK01000004">
    <property type="protein sequence ID" value="MVQ48927.1"/>
    <property type="molecule type" value="Genomic_DNA"/>
</dbReference>
<dbReference type="Pfam" id="PF12728">
    <property type="entry name" value="HTH_17"/>
    <property type="match status" value="1"/>
</dbReference>
<organism evidence="3 4">
    <name type="scientific">Nocardioides agri</name>
    <dbReference type="NCBI Taxonomy" id="2682843"/>
    <lineage>
        <taxon>Bacteria</taxon>
        <taxon>Bacillati</taxon>
        <taxon>Actinomycetota</taxon>
        <taxon>Actinomycetes</taxon>
        <taxon>Propionibacteriales</taxon>
        <taxon>Nocardioidaceae</taxon>
        <taxon>Nocardioides</taxon>
    </lineage>
</organism>
<proteinExistence type="predicted"/>
<evidence type="ECO:0000256" key="1">
    <source>
        <dbReference type="SAM" id="MobiDB-lite"/>
    </source>
</evidence>
<comment type="caution">
    <text evidence="3">The sequence shown here is derived from an EMBL/GenBank/DDBJ whole genome shotgun (WGS) entry which is preliminary data.</text>
</comment>
<protein>
    <submittedName>
        <fullName evidence="3">Helix-turn-helix domain-containing protein</fullName>
    </submittedName>
</protein>
<evidence type="ECO:0000259" key="2">
    <source>
        <dbReference type="Pfam" id="PF12728"/>
    </source>
</evidence>
<feature type="region of interest" description="Disordered" evidence="1">
    <location>
        <begin position="1"/>
        <end position="38"/>
    </location>
</feature>
<dbReference type="AlphaFoldDB" id="A0A6L6XQH2"/>
<dbReference type="RefSeq" id="WP_157341344.1">
    <property type="nucleotide sequence ID" value="NZ_WSEK01000004.1"/>
</dbReference>